<dbReference type="Pfam" id="PF12833">
    <property type="entry name" value="HTH_18"/>
    <property type="match status" value="1"/>
</dbReference>
<keyword evidence="4" id="KW-0812">Transmembrane</keyword>
<keyword evidence="4" id="KW-0472">Membrane</keyword>
<feature type="transmembrane region" description="Helical" evidence="4">
    <location>
        <begin position="182"/>
        <end position="201"/>
    </location>
</feature>
<organism evidence="6 7">
    <name type="scientific">Asprobacillus argus</name>
    <dbReference type="NCBI Taxonomy" id="3076534"/>
    <lineage>
        <taxon>Bacteria</taxon>
        <taxon>Pseudomonadati</taxon>
        <taxon>Bacteroidota</taxon>
        <taxon>Flavobacteriia</taxon>
        <taxon>Flavobacteriales</taxon>
        <taxon>Flavobacteriaceae</taxon>
        <taxon>Asprobacillus</taxon>
    </lineage>
</organism>
<dbReference type="PROSITE" id="PS01124">
    <property type="entry name" value="HTH_ARAC_FAMILY_2"/>
    <property type="match status" value="1"/>
</dbReference>
<accession>A0ABU3LF66</accession>
<dbReference type="Gene3D" id="1.10.10.60">
    <property type="entry name" value="Homeodomain-like"/>
    <property type="match status" value="2"/>
</dbReference>
<feature type="transmembrane region" description="Helical" evidence="4">
    <location>
        <begin position="56"/>
        <end position="77"/>
    </location>
</feature>
<evidence type="ECO:0000256" key="2">
    <source>
        <dbReference type="ARBA" id="ARBA00023125"/>
    </source>
</evidence>
<comment type="caution">
    <text evidence="6">The sequence shown here is derived from an EMBL/GenBank/DDBJ whole genome shotgun (WGS) entry which is preliminary data.</text>
</comment>
<keyword evidence="2" id="KW-0238">DNA-binding</keyword>
<keyword evidence="4" id="KW-1133">Transmembrane helix</keyword>
<feature type="transmembrane region" description="Helical" evidence="4">
    <location>
        <begin position="83"/>
        <end position="105"/>
    </location>
</feature>
<sequence length="387" mass="46119">MKAKLIEEIAQQGDVNQIYLDELNIWMVLFFSIGVIGVFFSLMINMRKKREVHSCLMIGSYILLYSFFSICLSLHMFDVDVDTVNGLLLITTLTFLNEPLLYLYFKRVSEKRPLKPRDLCHGLPLVLFLIGWFFYRVTFLDAMYYKQALLMVYTLFIYRVYKKKVDTKRKSERDLISWLQNILRIYLVFLAVYAITILSWLKAIPQFFTMYPLLFSTNLMILYMAYTAYIKPDIFSRSYLFKEGVFFKYKKSGLTDGYSEELRNRLQVLFERDKIYRNSGLSLENLSEELETTRHNVSQVINEHFEMNFFQFVNKYRIKEAVHMFEESNYKDLKIINIAYDVGFNNKVTFNKAFKAEMSMTPTLFIEQMRHKQSKNGKKKVTSYRES</sequence>
<keyword evidence="1" id="KW-0805">Transcription regulation</keyword>
<dbReference type="Proteomes" id="UP001257277">
    <property type="component" value="Unassembled WGS sequence"/>
</dbReference>
<dbReference type="InterPro" id="IPR018060">
    <property type="entry name" value="HTH_AraC"/>
</dbReference>
<feature type="transmembrane region" description="Helical" evidence="4">
    <location>
        <begin position="207"/>
        <end position="229"/>
    </location>
</feature>
<evidence type="ECO:0000256" key="3">
    <source>
        <dbReference type="ARBA" id="ARBA00023163"/>
    </source>
</evidence>
<dbReference type="InterPro" id="IPR009057">
    <property type="entry name" value="Homeodomain-like_sf"/>
</dbReference>
<proteinExistence type="predicted"/>
<evidence type="ECO:0000313" key="6">
    <source>
        <dbReference type="EMBL" id="MDT7832232.1"/>
    </source>
</evidence>
<protein>
    <submittedName>
        <fullName evidence="6">AraC family transcriptional regulator</fullName>
    </submittedName>
</protein>
<gene>
    <name evidence="6" type="ORF">RQM59_07560</name>
</gene>
<dbReference type="EMBL" id="JAVTTO010000003">
    <property type="protein sequence ID" value="MDT7832232.1"/>
    <property type="molecule type" value="Genomic_DNA"/>
</dbReference>
<name>A0ABU3LF66_9FLAO</name>
<feature type="transmembrane region" description="Helical" evidence="4">
    <location>
        <begin position="25"/>
        <end position="44"/>
    </location>
</feature>
<dbReference type="PANTHER" id="PTHR43280:SF29">
    <property type="entry name" value="ARAC-FAMILY TRANSCRIPTIONAL REGULATOR"/>
    <property type="match status" value="1"/>
</dbReference>
<dbReference type="SMART" id="SM00342">
    <property type="entry name" value="HTH_ARAC"/>
    <property type="match status" value="1"/>
</dbReference>
<dbReference type="RefSeq" id="WP_349241492.1">
    <property type="nucleotide sequence ID" value="NZ_JAVTTO010000003.1"/>
</dbReference>
<evidence type="ECO:0000256" key="4">
    <source>
        <dbReference type="SAM" id="Phobius"/>
    </source>
</evidence>
<dbReference type="SUPFAM" id="SSF46689">
    <property type="entry name" value="Homeodomain-like"/>
    <property type="match status" value="1"/>
</dbReference>
<keyword evidence="7" id="KW-1185">Reference proteome</keyword>
<evidence type="ECO:0000256" key="1">
    <source>
        <dbReference type="ARBA" id="ARBA00023015"/>
    </source>
</evidence>
<evidence type="ECO:0000313" key="7">
    <source>
        <dbReference type="Proteomes" id="UP001257277"/>
    </source>
</evidence>
<reference evidence="6 7" key="1">
    <citation type="submission" date="2023-09" db="EMBL/GenBank/DDBJ databases">
        <title>Novel taxa isolated from Blanes Bay.</title>
        <authorList>
            <person name="Rey-Velasco X."/>
            <person name="Lucena T."/>
        </authorList>
    </citation>
    <scope>NUCLEOTIDE SEQUENCE [LARGE SCALE GENOMIC DNA]</scope>
    <source>
        <strain evidence="6 7">S356</strain>
    </source>
</reference>
<evidence type="ECO:0000259" key="5">
    <source>
        <dbReference type="PROSITE" id="PS01124"/>
    </source>
</evidence>
<keyword evidence="3" id="KW-0804">Transcription</keyword>
<feature type="transmembrane region" description="Helical" evidence="4">
    <location>
        <begin position="117"/>
        <end position="137"/>
    </location>
</feature>
<dbReference type="PANTHER" id="PTHR43280">
    <property type="entry name" value="ARAC-FAMILY TRANSCRIPTIONAL REGULATOR"/>
    <property type="match status" value="1"/>
</dbReference>
<feature type="domain" description="HTH araC/xylS-type" evidence="5">
    <location>
        <begin position="260"/>
        <end position="368"/>
    </location>
</feature>
<feature type="transmembrane region" description="Helical" evidence="4">
    <location>
        <begin position="143"/>
        <end position="161"/>
    </location>
</feature>